<dbReference type="GO" id="GO:0043531">
    <property type="term" value="F:ADP binding"/>
    <property type="evidence" value="ECO:0007669"/>
    <property type="project" value="TreeGrafter"/>
</dbReference>
<evidence type="ECO:0000256" key="14">
    <source>
        <dbReference type="ARBA" id="ARBA00023152"/>
    </source>
</evidence>
<dbReference type="EMBL" id="CP056065">
    <property type="protein sequence ID" value="UKJ88327.2"/>
    <property type="molecule type" value="Genomic_DNA"/>
</dbReference>
<evidence type="ECO:0000313" key="19">
    <source>
        <dbReference type="EMBL" id="UKJ88327.2"/>
    </source>
</evidence>
<evidence type="ECO:0000256" key="17">
    <source>
        <dbReference type="RuleBase" id="RU000532"/>
    </source>
</evidence>
<evidence type="ECO:0000256" key="13">
    <source>
        <dbReference type="ARBA" id="ARBA00022842"/>
    </source>
</evidence>
<dbReference type="SUPFAM" id="SSF53748">
    <property type="entry name" value="Phosphoglycerate kinase"/>
    <property type="match status" value="1"/>
</dbReference>
<accession>A0A976M4L6</accession>
<evidence type="ECO:0000313" key="20">
    <source>
        <dbReference type="Proteomes" id="UP000244803"/>
    </source>
</evidence>
<gene>
    <name evidence="19" type="ORF">MACJ_000771</name>
</gene>
<dbReference type="InterPro" id="IPR001576">
    <property type="entry name" value="Phosphoglycerate_kinase"/>
</dbReference>
<feature type="binding site" evidence="15">
    <location>
        <position position="43"/>
    </location>
    <ligand>
        <name>(2R)-3-phosphoglycerate</name>
        <dbReference type="ChEBI" id="CHEBI:58272"/>
    </ligand>
</feature>
<evidence type="ECO:0000256" key="8">
    <source>
        <dbReference type="ARBA" id="ARBA00022679"/>
    </source>
</evidence>
<evidence type="ECO:0000256" key="5">
    <source>
        <dbReference type="ARBA" id="ARBA00011245"/>
    </source>
</evidence>
<feature type="binding site" evidence="15">
    <location>
        <begin position="28"/>
        <end position="30"/>
    </location>
    <ligand>
        <name>substrate</name>
    </ligand>
</feature>
<organism evidence="19 20">
    <name type="scientific">Theileria orientalis</name>
    <dbReference type="NCBI Taxonomy" id="68886"/>
    <lineage>
        <taxon>Eukaryota</taxon>
        <taxon>Sar</taxon>
        <taxon>Alveolata</taxon>
        <taxon>Apicomplexa</taxon>
        <taxon>Aconoidasida</taxon>
        <taxon>Piroplasmida</taxon>
        <taxon>Theileriidae</taxon>
        <taxon>Theileria</taxon>
    </lineage>
</organism>
<dbReference type="AlphaFoldDB" id="A0A976M4L6"/>
<comment type="pathway">
    <text evidence="3 17">Carbohydrate degradation; glycolysis; pyruvate from D-glyceraldehyde 3-phosphate: step 2/5.</text>
</comment>
<dbReference type="Gene3D" id="3.40.50.1260">
    <property type="entry name" value="Phosphoglycerate kinase, N-terminal domain"/>
    <property type="match status" value="3"/>
</dbReference>
<dbReference type="GO" id="GO:0005829">
    <property type="term" value="C:cytosol"/>
    <property type="evidence" value="ECO:0007669"/>
    <property type="project" value="TreeGrafter"/>
</dbReference>
<dbReference type="PANTHER" id="PTHR11406">
    <property type="entry name" value="PHOSPHOGLYCERATE KINASE"/>
    <property type="match status" value="1"/>
</dbReference>
<keyword evidence="9" id="KW-0479">Metal-binding</keyword>
<proteinExistence type="inferred from homology"/>
<keyword evidence="12 16" id="KW-0067">ATP-binding</keyword>
<dbReference type="PIRSF" id="PIRSF000724">
    <property type="entry name" value="Pgk"/>
    <property type="match status" value="1"/>
</dbReference>
<name>A0A976M4L6_THEOR</name>
<comment type="similarity">
    <text evidence="4 17">Belongs to the phosphoglycerate kinase family.</text>
</comment>
<dbReference type="InterPro" id="IPR015824">
    <property type="entry name" value="Phosphoglycerate_kinase_N"/>
</dbReference>
<dbReference type="EC" id="2.7.2.3" evidence="6 17"/>
<evidence type="ECO:0000256" key="10">
    <source>
        <dbReference type="ARBA" id="ARBA00022741"/>
    </source>
</evidence>
<comment type="subunit">
    <text evidence="5 18">Monomer.</text>
</comment>
<evidence type="ECO:0000256" key="1">
    <source>
        <dbReference type="ARBA" id="ARBA00000642"/>
    </source>
</evidence>
<dbReference type="GO" id="GO:0006094">
    <property type="term" value="P:gluconeogenesis"/>
    <property type="evidence" value="ECO:0007669"/>
    <property type="project" value="TreeGrafter"/>
</dbReference>
<dbReference type="PANTHER" id="PTHR11406:SF0">
    <property type="entry name" value="PHOSPHOGLYCERATE KINASE"/>
    <property type="match status" value="1"/>
</dbReference>
<evidence type="ECO:0000256" key="7">
    <source>
        <dbReference type="ARBA" id="ARBA00016471"/>
    </source>
</evidence>
<evidence type="ECO:0000256" key="12">
    <source>
        <dbReference type="ARBA" id="ARBA00022840"/>
    </source>
</evidence>
<dbReference type="PROSITE" id="PS00111">
    <property type="entry name" value="PGLYCERATE_KINASE"/>
    <property type="match status" value="1"/>
</dbReference>
<keyword evidence="10" id="KW-0547">Nucleotide-binding</keyword>
<feature type="binding site" evidence="15">
    <location>
        <position position="126"/>
    </location>
    <ligand>
        <name>(2R)-3-phosphoglycerate</name>
        <dbReference type="ChEBI" id="CHEBI:58272"/>
    </ligand>
</feature>
<dbReference type="CDD" id="cd00318">
    <property type="entry name" value="Phosphoglycerate_kinase"/>
    <property type="match status" value="1"/>
</dbReference>
<feature type="binding site" evidence="15">
    <location>
        <position position="169"/>
    </location>
    <ligand>
        <name>(2R)-3-phosphoglycerate</name>
        <dbReference type="ChEBI" id="CHEBI:58272"/>
    </ligand>
</feature>
<dbReference type="OrthoDB" id="275353at2759"/>
<comment type="cofactor">
    <cofactor evidence="2">
        <name>Mg(2+)</name>
        <dbReference type="ChEBI" id="CHEBI:18420"/>
    </cofactor>
</comment>
<feature type="binding site" evidence="16">
    <location>
        <begin position="371"/>
        <end position="374"/>
    </location>
    <ligand>
        <name>ATP</name>
        <dbReference type="ChEBI" id="CHEBI:30616"/>
    </ligand>
</feature>
<keyword evidence="11 17" id="KW-0418">Kinase</keyword>
<evidence type="ECO:0000256" key="4">
    <source>
        <dbReference type="ARBA" id="ARBA00008982"/>
    </source>
</evidence>
<dbReference type="FunFam" id="3.40.50.1260:FF:000003">
    <property type="entry name" value="Phosphoglycerate kinase"/>
    <property type="match status" value="1"/>
</dbReference>
<dbReference type="InterPro" id="IPR015911">
    <property type="entry name" value="Phosphoglycerate_kinase_CS"/>
</dbReference>
<evidence type="ECO:0000256" key="16">
    <source>
        <dbReference type="PIRSR" id="PIRSR000724-2"/>
    </source>
</evidence>
<evidence type="ECO:0000256" key="6">
    <source>
        <dbReference type="ARBA" id="ARBA00013061"/>
    </source>
</evidence>
<dbReference type="GO" id="GO:0046872">
    <property type="term" value="F:metal ion binding"/>
    <property type="evidence" value="ECO:0007669"/>
    <property type="project" value="UniProtKB-KW"/>
</dbReference>
<evidence type="ECO:0000256" key="15">
    <source>
        <dbReference type="PIRSR" id="PIRSR000724-1"/>
    </source>
</evidence>
<evidence type="ECO:0000256" key="3">
    <source>
        <dbReference type="ARBA" id="ARBA00004838"/>
    </source>
</evidence>
<feature type="binding site" evidence="16">
    <location>
        <position position="342"/>
    </location>
    <ligand>
        <name>ATP</name>
        <dbReference type="ChEBI" id="CHEBI:30616"/>
    </ligand>
</feature>
<keyword evidence="14" id="KW-0324">Glycolysis</keyword>
<dbReference type="GO" id="GO:0004618">
    <property type="term" value="F:phosphoglycerate kinase activity"/>
    <property type="evidence" value="ECO:0007669"/>
    <property type="project" value="UniProtKB-EC"/>
</dbReference>
<reference evidence="19" key="1">
    <citation type="submission" date="2022-07" db="EMBL/GenBank/DDBJ databases">
        <title>Evaluation of T. orientalis genome assembly methods using nanopore sequencing and analysis of variation between genomes.</title>
        <authorList>
            <person name="Yam J."/>
            <person name="Micallef M.L."/>
            <person name="Liu M."/>
            <person name="Djordjevic S.P."/>
            <person name="Bogema D.R."/>
            <person name="Jenkins C."/>
        </authorList>
    </citation>
    <scope>NUCLEOTIDE SEQUENCE</scope>
    <source>
        <strain evidence="19">Fish Creek</strain>
    </source>
</reference>
<comment type="catalytic activity">
    <reaction evidence="1 17">
        <text>(2R)-3-phosphoglycerate + ATP = (2R)-3-phospho-glyceroyl phosphate + ADP</text>
        <dbReference type="Rhea" id="RHEA:14801"/>
        <dbReference type="ChEBI" id="CHEBI:30616"/>
        <dbReference type="ChEBI" id="CHEBI:57604"/>
        <dbReference type="ChEBI" id="CHEBI:58272"/>
        <dbReference type="ChEBI" id="CHEBI:456216"/>
        <dbReference type="EC" id="2.7.2.3"/>
    </reaction>
</comment>
<evidence type="ECO:0000256" key="11">
    <source>
        <dbReference type="ARBA" id="ARBA00022777"/>
    </source>
</evidence>
<evidence type="ECO:0000256" key="2">
    <source>
        <dbReference type="ARBA" id="ARBA00001946"/>
    </source>
</evidence>
<dbReference type="GO" id="GO:0006096">
    <property type="term" value="P:glycolytic process"/>
    <property type="evidence" value="ECO:0007669"/>
    <property type="project" value="UniProtKB-KW"/>
</dbReference>
<dbReference type="FunFam" id="3.40.50.1260:FF:000019">
    <property type="entry name" value="Phosphoglycerate kinase 1"/>
    <property type="match status" value="1"/>
</dbReference>
<evidence type="ECO:0000256" key="18">
    <source>
        <dbReference type="RuleBase" id="RU000696"/>
    </source>
</evidence>
<feature type="binding site" evidence="16">
    <location>
        <position position="218"/>
    </location>
    <ligand>
        <name>ATP</name>
        <dbReference type="ChEBI" id="CHEBI:30616"/>
    </ligand>
</feature>
<feature type="binding site" evidence="15">
    <location>
        <begin position="67"/>
        <end position="70"/>
    </location>
    <ligand>
        <name>substrate</name>
    </ligand>
</feature>
<keyword evidence="13" id="KW-0460">Magnesium</keyword>
<evidence type="ECO:0000256" key="9">
    <source>
        <dbReference type="ARBA" id="ARBA00022723"/>
    </source>
</evidence>
<dbReference type="GO" id="GO:0005524">
    <property type="term" value="F:ATP binding"/>
    <property type="evidence" value="ECO:0007669"/>
    <property type="project" value="UniProtKB-KW"/>
</dbReference>
<protein>
    <recommendedName>
        <fullName evidence="7 17">Phosphoglycerate kinase</fullName>
        <ecNumber evidence="6 17">2.7.2.3</ecNumber>
    </recommendedName>
</protein>
<dbReference type="HAMAP" id="MF_00145">
    <property type="entry name" value="Phosphoglyc_kinase"/>
    <property type="match status" value="1"/>
</dbReference>
<dbReference type="InterPro" id="IPR036043">
    <property type="entry name" value="Phosphoglycerate_kinase_sf"/>
</dbReference>
<keyword evidence="8 17" id="KW-0808">Transferase</keyword>
<dbReference type="Pfam" id="PF00162">
    <property type="entry name" value="PGK"/>
    <property type="match status" value="1"/>
</dbReference>
<dbReference type="Proteomes" id="UP000244803">
    <property type="component" value="Chromosome 1"/>
</dbReference>
<dbReference type="PRINTS" id="PR00477">
    <property type="entry name" value="PHGLYCKINASE"/>
</dbReference>
<sequence>MESLHFSKLGLKDIADKIPGKRVLMRVDYNVPLRQGKVTDLTRVKATIPSINFLLENKAKSVVLMSHCGRPDGETVDKYSLRPVVAPLMELLGREVKFLNDCVGEAVVKECQDPPEGSIFLLENLRFHGEEEGLKRGFKIDNRMIEKFRRSLSKLGDIYVNDAFGTAHRAHSSMVGIDMKLRVAGFLMKRELEYFAKVMENPERPFLAILGGAKVKDKVKLIMSLLEKVDVLIIAGAMAYTFKYVLKGMSVGNSLFDKDSTHLVKEICDMAVEKNVKLVMPVDFLVTTKFSNDGPVKVVSDEEGVPHGWMSLDCGDKSIDLFREHVLSAKTIVWNGPLGVFEFSNFANGCKRMLDLVIEATKNGATSIIGGGDTASLAESSGKADQFSHVSTGGGASLELLEGKVLPGVAFLSDKT</sequence>